<evidence type="ECO:0000313" key="12">
    <source>
        <dbReference type="EMBL" id="GGF98315.1"/>
    </source>
</evidence>
<keyword evidence="3" id="KW-0050">Antiport</keyword>
<dbReference type="GO" id="GO:0005886">
    <property type="term" value="C:plasma membrane"/>
    <property type="evidence" value="ECO:0007669"/>
    <property type="project" value="UniProtKB-SubCell"/>
</dbReference>
<feature type="transmembrane region" description="Helical" evidence="9">
    <location>
        <begin position="154"/>
        <end position="175"/>
    </location>
</feature>
<feature type="transmembrane region" description="Helical" evidence="9">
    <location>
        <begin position="119"/>
        <end position="142"/>
    </location>
</feature>
<dbReference type="PANTHER" id="PTHR32507">
    <property type="entry name" value="NA(+)/H(+) ANTIPORTER 1"/>
    <property type="match status" value="1"/>
</dbReference>
<protein>
    <submittedName>
        <fullName evidence="12">Sodium/hydrogen antiporter</fullName>
    </submittedName>
</protein>
<feature type="transmembrane region" description="Helical" evidence="9">
    <location>
        <begin position="6"/>
        <end position="24"/>
    </location>
</feature>
<feature type="transmembrane region" description="Helical" evidence="9">
    <location>
        <begin position="93"/>
        <end position="113"/>
    </location>
</feature>
<gene>
    <name evidence="12" type="ORF">GCM10011365_19500</name>
</gene>
<keyword evidence="5 9" id="KW-0812">Transmembrane</keyword>
<dbReference type="Gene3D" id="3.40.50.720">
    <property type="entry name" value="NAD(P)-binding Rossmann-like Domain"/>
    <property type="match status" value="1"/>
</dbReference>
<feature type="domain" description="RCK N-terminal" evidence="11">
    <location>
        <begin position="404"/>
        <end position="506"/>
    </location>
</feature>
<dbReference type="InterPro" id="IPR036291">
    <property type="entry name" value="NAD(P)-bd_dom_sf"/>
</dbReference>
<accession>A0A917CUS3</accession>
<feature type="transmembrane region" description="Helical" evidence="9">
    <location>
        <begin position="271"/>
        <end position="289"/>
    </location>
</feature>
<evidence type="ECO:0000256" key="1">
    <source>
        <dbReference type="ARBA" id="ARBA00004651"/>
    </source>
</evidence>
<evidence type="ECO:0000256" key="7">
    <source>
        <dbReference type="ARBA" id="ARBA00023065"/>
    </source>
</evidence>
<feature type="domain" description="Cation/H+ exchanger transmembrane" evidence="10">
    <location>
        <begin position="18"/>
        <end position="390"/>
    </location>
</feature>
<evidence type="ECO:0000259" key="10">
    <source>
        <dbReference type="Pfam" id="PF00999"/>
    </source>
</evidence>
<dbReference type="Gene3D" id="1.20.1530.20">
    <property type="match status" value="1"/>
</dbReference>
<dbReference type="SUPFAM" id="SSF51735">
    <property type="entry name" value="NAD(P)-binding Rossmann-fold domains"/>
    <property type="match status" value="1"/>
</dbReference>
<name>A0A917CUS3_9GAMM</name>
<keyword evidence="4" id="KW-1003">Cell membrane</keyword>
<keyword evidence="7" id="KW-0406">Ion transport</keyword>
<dbReference type="InterPro" id="IPR006153">
    <property type="entry name" value="Cation/H_exchanger_TM"/>
</dbReference>
<evidence type="ECO:0000256" key="4">
    <source>
        <dbReference type="ARBA" id="ARBA00022475"/>
    </source>
</evidence>
<evidence type="ECO:0000256" key="3">
    <source>
        <dbReference type="ARBA" id="ARBA00022449"/>
    </source>
</evidence>
<evidence type="ECO:0000313" key="13">
    <source>
        <dbReference type="Proteomes" id="UP000605253"/>
    </source>
</evidence>
<dbReference type="InterPro" id="IPR038770">
    <property type="entry name" value="Na+/solute_symporter_sf"/>
</dbReference>
<feature type="transmembrane region" description="Helical" evidence="9">
    <location>
        <begin position="367"/>
        <end position="390"/>
    </location>
</feature>
<dbReference type="Proteomes" id="UP000605253">
    <property type="component" value="Unassembled WGS sequence"/>
</dbReference>
<dbReference type="InterPro" id="IPR003148">
    <property type="entry name" value="RCK_N"/>
</dbReference>
<dbReference type="GO" id="GO:0015297">
    <property type="term" value="F:antiporter activity"/>
    <property type="evidence" value="ECO:0007669"/>
    <property type="project" value="UniProtKB-KW"/>
</dbReference>
<keyword evidence="6 9" id="KW-1133">Transmembrane helix</keyword>
<evidence type="ECO:0000256" key="5">
    <source>
        <dbReference type="ARBA" id="ARBA00022692"/>
    </source>
</evidence>
<feature type="transmembrane region" description="Helical" evidence="9">
    <location>
        <begin position="334"/>
        <end position="355"/>
    </location>
</feature>
<dbReference type="Pfam" id="PF02254">
    <property type="entry name" value="TrkA_N"/>
    <property type="match status" value="1"/>
</dbReference>
<evidence type="ECO:0000259" key="11">
    <source>
        <dbReference type="Pfam" id="PF02254"/>
    </source>
</evidence>
<evidence type="ECO:0000256" key="8">
    <source>
        <dbReference type="ARBA" id="ARBA00023136"/>
    </source>
</evidence>
<dbReference type="Pfam" id="PF00999">
    <property type="entry name" value="Na_H_Exchanger"/>
    <property type="match status" value="1"/>
</dbReference>
<reference evidence="12" key="1">
    <citation type="journal article" date="2014" name="Int. J. Syst. Evol. Microbiol.">
        <title>Complete genome sequence of Corynebacterium casei LMG S-19264T (=DSM 44701T), isolated from a smear-ripened cheese.</title>
        <authorList>
            <consortium name="US DOE Joint Genome Institute (JGI-PGF)"/>
            <person name="Walter F."/>
            <person name="Albersmeier A."/>
            <person name="Kalinowski J."/>
            <person name="Ruckert C."/>
        </authorList>
    </citation>
    <scope>NUCLEOTIDE SEQUENCE</scope>
    <source>
        <strain evidence="12">CGMCC 1.12181</strain>
    </source>
</reference>
<dbReference type="AlphaFoldDB" id="A0A917CUS3"/>
<feature type="transmembrane region" description="Helical" evidence="9">
    <location>
        <begin position="221"/>
        <end position="242"/>
    </location>
</feature>
<sequence>MDNYLLIAIAAIGVLGSLAHWLSWWLKLPSILFLLIIGIILGQPVTGWLQPDVVFGDLLFTIVSLSVAVILFEGALTLNFNQIRGLESVVRRMVTVGMIVTWLTIALATHWLLELDWLLSLLFGSLVVVTGPTVIVPMLRILNLDKRIANVLRWEGIVIDPLGALLAVLVFNFIISSQQGAEGLVGVLFDFGWIIMVGVVIGGIAGELMAQVLRRHWVPDFLHNVFTLTLVFGVFAVSDVLAHESGLLTVTVMGMWLANSKNVEIEDILNFKESLTLLLIAGLFIILAARMDIEPLIEIGWLSVVLFLIIQFVVRPLKIVVSTWGSDLNWKERVMLSWIAPRGIVAAAVSALFALRLEQEGYAEAPLLVSLTFMVIIGTVVFQSATAGMLSKRLGVASPESKGILIVGANPVALAIAESLNEQGFDCMVTDSHWRYIKEARMRDIKSYWGNVVSEHADQQLDLIGVGRMLAVSMNRELNLLAATRYKNEFGAGNIYVITNEEKQKDERKHTTSKGGKAQTLFSKKVTFANLASYISRGAQIKTTLLTEEFDFEAYQAKHGDNAIPLFGIAPDGIRLKVFTGQRDYEKLKSDWKVMSLIIEEDNNDNRIVDKSQNF</sequence>
<keyword evidence="8 9" id="KW-0472">Membrane</keyword>
<reference evidence="12" key="2">
    <citation type="submission" date="2020-09" db="EMBL/GenBank/DDBJ databases">
        <authorList>
            <person name="Sun Q."/>
            <person name="Zhou Y."/>
        </authorList>
    </citation>
    <scope>NUCLEOTIDE SEQUENCE</scope>
    <source>
        <strain evidence="12">CGMCC 1.12181</strain>
    </source>
</reference>
<proteinExistence type="predicted"/>
<evidence type="ECO:0000256" key="6">
    <source>
        <dbReference type="ARBA" id="ARBA00022989"/>
    </source>
</evidence>
<dbReference type="GO" id="GO:1902600">
    <property type="term" value="P:proton transmembrane transport"/>
    <property type="evidence" value="ECO:0007669"/>
    <property type="project" value="InterPro"/>
</dbReference>
<feature type="transmembrane region" description="Helical" evidence="9">
    <location>
        <begin position="187"/>
        <end position="209"/>
    </location>
</feature>
<keyword evidence="13" id="KW-1185">Reference proteome</keyword>
<evidence type="ECO:0000256" key="2">
    <source>
        <dbReference type="ARBA" id="ARBA00022448"/>
    </source>
</evidence>
<keyword evidence="2" id="KW-0813">Transport</keyword>
<feature type="transmembrane region" description="Helical" evidence="9">
    <location>
        <begin position="55"/>
        <end position="81"/>
    </location>
</feature>
<dbReference type="PANTHER" id="PTHR32507:SF0">
    <property type="entry name" value="NA(+)_H(+) ANTIPORTER 2-RELATED"/>
    <property type="match status" value="1"/>
</dbReference>
<feature type="transmembrane region" description="Helical" evidence="9">
    <location>
        <begin position="31"/>
        <end position="49"/>
    </location>
</feature>
<dbReference type="GO" id="GO:0006813">
    <property type="term" value="P:potassium ion transport"/>
    <property type="evidence" value="ECO:0007669"/>
    <property type="project" value="InterPro"/>
</dbReference>
<comment type="caution">
    <text evidence="12">The sequence shown here is derived from an EMBL/GenBank/DDBJ whole genome shotgun (WGS) entry which is preliminary data.</text>
</comment>
<comment type="subcellular location">
    <subcellularLocation>
        <location evidence="1">Cell membrane</location>
        <topology evidence="1">Multi-pass membrane protein</topology>
    </subcellularLocation>
</comment>
<feature type="transmembrane region" description="Helical" evidence="9">
    <location>
        <begin position="296"/>
        <end position="314"/>
    </location>
</feature>
<dbReference type="RefSeq" id="WP_188365554.1">
    <property type="nucleotide sequence ID" value="NZ_BAABJF010000010.1"/>
</dbReference>
<dbReference type="EMBL" id="BMEO01000009">
    <property type="protein sequence ID" value="GGF98315.1"/>
    <property type="molecule type" value="Genomic_DNA"/>
</dbReference>
<organism evidence="12 13">
    <name type="scientific">Marinicella pacifica</name>
    <dbReference type="NCBI Taxonomy" id="1171543"/>
    <lineage>
        <taxon>Bacteria</taxon>
        <taxon>Pseudomonadati</taxon>
        <taxon>Pseudomonadota</taxon>
        <taxon>Gammaproteobacteria</taxon>
        <taxon>Lysobacterales</taxon>
        <taxon>Marinicellaceae</taxon>
        <taxon>Marinicella</taxon>
    </lineage>
</organism>
<evidence type="ECO:0000256" key="9">
    <source>
        <dbReference type="SAM" id="Phobius"/>
    </source>
</evidence>